<dbReference type="Proteomes" id="UP001055439">
    <property type="component" value="Chromosome 8"/>
</dbReference>
<proteinExistence type="predicted"/>
<evidence type="ECO:0000256" key="1">
    <source>
        <dbReference type="SAM" id="MobiDB-lite"/>
    </source>
</evidence>
<name>A0A9E7HKM9_9LILI</name>
<dbReference type="EMBL" id="CP097510">
    <property type="protein sequence ID" value="URE31809.1"/>
    <property type="molecule type" value="Genomic_DNA"/>
</dbReference>
<evidence type="ECO:0000256" key="2">
    <source>
        <dbReference type="SAM" id="Phobius"/>
    </source>
</evidence>
<dbReference type="AlphaFoldDB" id="A0A9E7HKM9"/>
<accession>A0A9E7HKM9</accession>
<dbReference type="OrthoDB" id="19908at2759"/>
<protein>
    <submittedName>
        <fullName evidence="3">Uncharacterized protein</fullName>
    </submittedName>
</protein>
<feature type="transmembrane region" description="Helical" evidence="2">
    <location>
        <begin position="67"/>
        <end position="91"/>
    </location>
</feature>
<sequence>MTTRKMRLQRSSDGEGHDEEGSWTWQDTKKCFVEWNALGGRYRTQEGAEGSWPLWSKKSWSTTKEGILAQVGLLLPLLALIVVLVFFLIVVEGGNDRGARDELTLGWLPAGSDYRRSIAECLRGDEFELGMKATRRILPHSAITPFPSLKMQRG</sequence>
<keyword evidence="2" id="KW-1133">Transmembrane helix</keyword>
<evidence type="ECO:0000313" key="3">
    <source>
        <dbReference type="EMBL" id="URE31809.1"/>
    </source>
</evidence>
<organism evidence="3 4">
    <name type="scientific">Musa troglodytarum</name>
    <name type="common">fe'i banana</name>
    <dbReference type="NCBI Taxonomy" id="320322"/>
    <lineage>
        <taxon>Eukaryota</taxon>
        <taxon>Viridiplantae</taxon>
        <taxon>Streptophyta</taxon>
        <taxon>Embryophyta</taxon>
        <taxon>Tracheophyta</taxon>
        <taxon>Spermatophyta</taxon>
        <taxon>Magnoliopsida</taxon>
        <taxon>Liliopsida</taxon>
        <taxon>Zingiberales</taxon>
        <taxon>Musaceae</taxon>
        <taxon>Musa</taxon>
    </lineage>
</organism>
<feature type="region of interest" description="Disordered" evidence="1">
    <location>
        <begin position="1"/>
        <end position="22"/>
    </location>
</feature>
<gene>
    <name evidence="3" type="ORF">MUK42_06809</name>
</gene>
<keyword evidence="2" id="KW-0812">Transmembrane</keyword>
<reference evidence="3" key="1">
    <citation type="submission" date="2022-05" db="EMBL/GenBank/DDBJ databases">
        <title>The Musa troglodytarum L. genome provides insights into the mechanism of non-climacteric behaviour and enrichment of carotenoids.</title>
        <authorList>
            <person name="Wang J."/>
        </authorList>
    </citation>
    <scope>NUCLEOTIDE SEQUENCE</scope>
    <source>
        <tissue evidence="3">Leaf</tissue>
    </source>
</reference>
<keyword evidence="4" id="KW-1185">Reference proteome</keyword>
<evidence type="ECO:0000313" key="4">
    <source>
        <dbReference type="Proteomes" id="UP001055439"/>
    </source>
</evidence>
<keyword evidence="2" id="KW-0472">Membrane</keyword>